<proteinExistence type="predicted"/>
<feature type="region of interest" description="Disordered" evidence="1">
    <location>
        <begin position="1"/>
        <end position="114"/>
    </location>
</feature>
<sequence>MAGKTRTQVMASGTYINSRTPGNASLNHEERLQHLPSVVGLQEGGHGMRDGPRKAGRAVRYRTSPPAKPPPNPAAHSPRNTLRTNPGGGTGGSHYTISQVSPPQVCHASQVTRK</sequence>
<accession>A0A5B7INC6</accession>
<dbReference type="EMBL" id="VSRR010061715">
    <property type="protein sequence ID" value="MPC83156.1"/>
    <property type="molecule type" value="Genomic_DNA"/>
</dbReference>
<comment type="caution">
    <text evidence="2">The sequence shown here is derived from an EMBL/GenBank/DDBJ whole genome shotgun (WGS) entry which is preliminary data.</text>
</comment>
<feature type="compositionally biased region" description="Polar residues" evidence="1">
    <location>
        <begin position="93"/>
        <end position="114"/>
    </location>
</feature>
<name>A0A5B7INC6_PORTR</name>
<evidence type="ECO:0000313" key="3">
    <source>
        <dbReference type="Proteomes" id="UP000324222"/>
    </source>
</evidence>
<organism evidence="2 3">
    <name type="scientific">Portunus trituberculatus</name>
    <name type="common">Swimming crab</name>
    <name type="synonym">Neptunus trituberculatus</name>
    <dbReference type="NCBI Taxonomy" id="210409"/>
    <lineage>
        <taxon>Eukaryota</taxon>
        <taxon>Metazoa</taxon>
        <taxon>Ecdysozoa</taxon>
        <taxon>Arthropoda</taxon>
        <taxon>Crustacea</taxon>
        <taxon>Multicrustacea</taxon>
        <taxon>Malacostraca</taxon>
        <taxon>Eumalacostraca</taxon>
        <taxon>Eucarida</taxon>
        <taxon>Decapoda</taxon>
        <taxon>Pleocyemata</taxon>
        <taxon>Brachyura</taxon>
        <taxon>Eubrachyura</taxon>
        <taxon>Portunoidea</taxon>
        <taxon>Portunidae</taxon>
        <taxon>Portuninae</taxon>
        <taxon>Portunus</taxon>
    </lineage>
</organism>
<dbReference type="AlphaFoldDB" id="A0A5B7INC6"/>
<evidence type="ECO:0000256" key="1">
    <source>
        <dbReference type="SAM" id="MobiDB-lite"/>
    </source>
</evidence>
<gene>
    <name evidence="2" type="ORF">E2C01_077852</name>
</gene>
<protein>
    <submittedName>
        <fullName evidence="2">Uncharacterized protein</fullName>
    </submittedName>
</protein>
<keyword evidence="3" id="KW-1185">Reference proteome</keyword>
<reference evidence="2 3" key="1">
    <citation type="submission" date="2019-05" db="EMBL/GenBank/DDBJ databases">
        <title>Another draft genome of Portunus trituberculatus and its Hox gene families provides insights of decapod evolution.</title>
        <authorList>
            <person name="Jeong J.-H."/>
            <person name="Song I."/>
            <person name="Kim S."/>
            <person name="Choi T."/>
            <person name="Kim D."/>
            <person name="Ryu S."/>
            <person name="Kim W."/>
        </authorList>
    </citation>
    <scope>NUCLEOTIDE SEQUENCE [LARGE SCALE GENOMIC DNA]</scope>
    <source>
        <tissue evidence="2">Muscle</tissue>
    </source>
</reference>
<feature type="compositionally biased region" description="Polar residues" evidence="1">
    <location>
        <begin position="1"/>
        <end position="26"/>
    </location>
</feature>
<evidence type="ECO:0000313" key="2">
    <source>
        <dbReference type="EMBL" id="MPC83156.1"/>
    </source>
</evidence>
<dbReference type="Proteomes" id="UP000324222">
    <property type="component" value="Unassembled WGS sequence"/>
</dbReference>